<dbReference type="AlphaFoldDB" id="A0A8S1XXV6"/>
<evidence type="ECO:0000256" key="1">
    <source>
        <dbReference type="SAM" id="SignalP"/>
    </source>
</evidence>
<dbReference type="EMBL" id="CAJJDP010000138">
    <property type="protein sequence ID" value="CAD8206379.1"/>
    <property type="molecule type" value="Genomic_DNA"/>
</dbReference>
<gene>
    <name evidence="2" type="ORF">POCTA_138.1.T1370192</name>
</gene>
<proteinExistence type="predicted"/>
<sequence length="162" mass="18656">MQKMLKLMLMLLIFHFLRATNQICIKRQDELLLVIRGNYKNVLQLNGGAIISTKLENGFGFEGGNMEAALMGHFTNFYIIRGTFQENQLYELNTLKIRFFDNDGRIYSVNIFLLNEKQETLIYDGNAQSIFILKFPDQLVNGVRILNVSGSTLKAFYTLSKQ</sequence>
<accession>A0A8S1XXV6</accession>
<organism evidence="2 3">
    <name type="scientific">Paramecium octaurelia</name>
    <dbReference type="NCBI Taxonomy" id="43137"/>
    <lineage>
        <taxon>Eukaryota</taxon>
        <taxon>Sar</taxon>
        <taxon>Alveolata</taxon>
        <taxon>Ciliophora</taxon>
        <taxon>Intramacronucleata</taxon>
        <taxon>Oligohymenophorea</taxon>
        <taxon>Peniculida</taxon>
        <taxon>Parameciidae</taxon>
        <taxon>Paramecium</taxon>
    </lineage>
</organism>
<comment type="caution">
    <text evidence="2">The sequence shown here is derived from an EMBL/GenBank/DDBJ whole genome shotgun (WGS) entry which is preliminary data.</text>
</comment>
<name>A0A8S1XXV6_PAROT</name>
<keyword evidence="3" id="KW-1185">Reference proteome</keyword>
<dbReference type="Proteomes" id="UP000683925">
    <property type="component" value="Unassembled WGS sequence"/>
</dbReference>
<reference evidence="2" key="1">
    <citation type="submission" date="2021-01" db="EMBL/GenBank/DDBJ databases">
        <authorList>
            <consortium name="Genoscope - CEA"/>
            <person name="William W."/>
        </authorList>
    </citation>
    <scope>NUCLEOTIDE SEQUENCE</scope>
</reference>
<feature type="chain" id="PRO_5035796847" evidence="1">
    <location>
        <begin position="20"/>
        <end position="162"/>
    </location>
</feature>
<evidence type="ECO:0000313" key="2">
    <source>
        <dbReference type="EMBL" id="CAD8206379.1"/>
    </source>
</evidence>
<feature type="signal peptide" evidence="1">
    <location>
        <begin position="1"/>
        <end position="19"/>
    </location>
</feature>
<evidence type="ECO:0000313" key="3">
    <source>
        <dbReference type="Proteomes" id="UP000683925"/>
    </source>
</evidence>
<protein>
    <submittedName>
        <fullName evidence="2">Uncharacterized protein</fullName>
    </submittedName>
</protein>
<keyword evidence="1" id="KW-0732">Signal</keyword>